<comment type="subcellular location">
    <subcellularLocation>
        <location evidence="1">Mitochondrion</location>
    </subcellularLocation>
</comment>
<dbReference type="AlphaFoldDB" id="A0A6A5VDS6"/>
<name>A0A6A5VDS6_9PLEO</name>
<reference evidence="10" key="1">
    <citation type="journal article" date="2020" name="Stud. Mycol.">
        <title>101 Dothideomycetes genomes: a test case for predicting lifestyles and emergence of pathogens.</title>
        <authorList>
            <person name="Haridas S."/>
            <person name="Albert R."/>
            <person name="Binder M."/>
            <person name="Bloem J."/>
            <person name="Labutti K."/>
            <person name="Salamov A."/>
            <person name="Andreopoulos B."/>
            <person name="Baker S."/>
            <person name="Barry K."/>
            <person name="Bills G."/>
            <person name="Bluhm B."/>
            <person name="Cannon C."/>
            <person name="Castanera R."/>
            <person name="Culley D."/>
            <person name="Daum C."/>
            <person name="Ezra D."/>
            <person name="Gonzalez J."/>
            <person name="Henrissat B."/>
            <person name="Kuo A."/>
            <person name="Liang C."/>
            <person name="Lipzen A."/>
            <person name="Lutzoni F."/>
            <person name="Magnuson J."/>
            <person name="Mondo S."/>
            <person name="Nolan M."/>
            <person name="Ohm R."/>
            <person name="Pangilinan J."/>
            <person name="Park H.-J."/>
            <person name="Ramirez L."/>
            <person name="Alfaro M."/>
            <person name="Sun H."/>
            <person name="Tritt A."/>
            <person name="Yoshinaga Y."/>
            <person name="Zwiers L.-H."/>
            <person name="Turgeon B."/>
            <person name="Goodwin S."/>
            <person name="Spatafora J."/>
            <person name="Crous P."/>
            <person name="Grigoriev I."/>
        </authorList>
    </citation>
    <scope>NUCLEOTIDE SEQUENCE</scope>
    <source>
        <strain evidence="10">CBS 107.79</strain>
    </source>
</reference>
<evidence type="ECO:0000256" key="8">
    <source>
        <dbReference type="RuleBase" id="RU000660"/>
    </source>
</evidence>
<dbReference type="InterPro" id="IPR047859">
    <property type="entry name" value="Ribosomal_bL17_CS"/>
</dbReference>
<evidence type="ECO:0000256" key="7">
    <source>
        <dbReference type="ARBA" id="ARBA00037226"/>
    </source>
</evidence>
<evidence type="ECO:0000256" key="1">
    <source>
        <dbReference type="ARBA" id="ARBA00004173"/>
    </source>
</evidence>
<keyword evidence="3 8" id="KW-0689">Ribosomal protein</keyword>
<dbReference type="InterPro" id="IPR000456">
    <property type="entry name" value="Ribosomal_bL17"/>
</dbReference>
<keyword evidence="11" id="KW-1185">Reference proteome</keyword>
<dbReference type="PROSITE" id="PS01167">
    <property type="entry name" value="RIBOSOMAL_L17"/>
    <property type="match status" value="1"/>
</dbReference>
<evidence type="ECO:0000313" key="11">
    <source>
        <dbReference type="Proteomes" id="UP000800036"/>
    </source>
</evidence>
<dbReference type="OrthoDB" id="275000at2759"/>
<comment type="similarity">
    <text evidence="2 8">Belongs to the bacterial ribosomal protein bL17 family.</text>
</comment>
<gene>
    <name evidence="10" type="ORF">BU23DRAFT_507196</name>
</gene>
<dbReference type="Gene3D" id="3.90.1030.10">
    <property type="entry name" value="Ribosomal protein L17"/>
    <property type="match status" value="1"/>
</dbReference>
<evidence type="ECO:0000256" key="4">
    <source>
        <dbReference type="ARBA" id="ARBA00023128"/>
    </source>
</evidence>
<accession>A0A6A5VDS6</accession>
<feature type="region of interest" description="Disordered" evidence="9">
    <location>
        <begin position="241"/>
        <end position="264"/>
    </location>
</feature>
<protein>
    <recommendedName>
        <fullName evidence="6">Large ribosomal subunit protein bL17m</fullName>
    </recommendedName>
</protein>
<dbReference type="GO" id="GO:0003735">
    <property type="term" value="F:structural constituent of ribosome"/>
    <property type="evidence" value="ECO:0007669"/>
    <property type="project" value="InterPro"/>
</dbReference>
<keyword evidence="5 8" id="KW-0687">Ribonucleoprotein</keyword>
<evidence type="ECO:0000256" key="2">
    <source>
        <dbReference type="ARBA" id="ARBA00008777"/>
    </source>
</evidence>
<evidence type="ECO:0000256" key="9">
    <source>
        <dbReference type="SAM" id="MobiDB-lite"/>
    </source>
</evidence>
<proteinExistence type="inferred from homology"/>
<dbReference type="NCBIfam" id="TIGR00059">
    <property type="entry name" value="L17"/>
    <property type="match status" value="1"/>
</dbReference>
<dbReference type="HAMAP" id="MF_01368">
    <property type="entry name" value="Ribosomal_bL17"/>
    <property type="match status" value="1"/>
</dbReference>
<organism evidence="10 11">
    <name type="scientific">Bimuria novae-zelandiae CBS 107.79</name>
    <dbReference type="NCBI Taxonomy" id="1447943"/>
    <lineage>
        <taxon>Eukaryota</taxon>
        <taxon>Fungi</taxon>
        <taxon>Dikarya</taxon>
        <taxon>Ascomycota</taxon>
        <taxon>Pezizomycotina</taxon>
        <taxon>Dothideomycetes</taxon>
        <taxon>Pleosporomycetidae</taxon>
        <taxon>Pleosporales</taxon>
        <taxon>Massarineae</taxon>
        <taxon>Didymosphaeriaceae</taxon>
        <taxon>Bimuria</taxon>
    </lineage>
</organism>
<dbReference type="Proteomes" id="UP000800036">
    <property type="component" value="Unassembled WGS sequence"/>
</dbReference>
<dbReference type="GO" id="GO:0005762">
    <property type="term" value="C:mitochondrial large ribosomal subunit"/>
    <property type="evidence" value="ECO:0007669"/>
    <property type="project" value="TreeGrafter"/>
</dbReference>
<dbReference type="EMBL" id="ML976682">
    <property type="protein sequence ID" value="KAF1973176.1"/>
    <property type="molecule type" value="Genomic_DNA"/>
</dbReference>
<dbReference type="SUPFAM" id="SSF64263">
    <property type="entry name" value="Prokaryotic ribosomal protein L17"/>
    <property type="match status" value="1"/>
</dbReference>
<evidence type="ECO:0000256" key="3">
    <source>
        <dbReference type="ARBA" id="ARBA00022980"/>
    </source>
</evidence>
<dbReference type="InterPro" id="IPR036373">
    <property type="entry name" value="Ribosomal_bL17_sf"/>
</dbReference>
<dbReference type="Pfam" id="PF01196">
    <property type="entry name" value="Ribosomal_L17"/>
    <property type="match status" value="1"/>
</dbReference>
<dbReference type="FunFam" id="3.90.1030.10:FF:000005">
    <property type="entry name" value="Probable 50S ribosomal protein L17"/>
    <property type="match status" value="1"/>
</dbReference>
<evidence type="ECO:0000313" key="10">
    <source>
        <dbReference type="EMBL" id="KAF1973176.1"/>
    </source>
</evidence>
<comment type="function">
    <text evidence="7">Component of the mitochondrial ribosome (mitoribosome), a dedicated translation machinery responsible for the synthesis of mitochondrial genome-encoded proteins, including at least some of the essential transmembrane subunits of the mitochondrial respiratory chain. The mitoribosomes are attached to the mitochondrial inner membrane and translation products are cotranslationally integrated into the membrane.</text>
</comment>
<dbReference type="PANTHER" id="PTHR14413:SF16">
    <property type="entry name" value="LARGE RIBOSOMAL SUBUNIT PROTEIN BL17M"/>
    <property type="match status" value="1"/>
</dbReference>
<sequence>MAGGHAKYRHLSRSSSHRQALLRNLVTSLFKHETITTTWHKAKEAQRLAEKLITLGKKNTEATRRRAHQIFFEPNDLVPKLFGPIRERYLERPGGYTRVLRIEPVKEDQAESAILELVDSPKDMRFAMTAKTLSNIPETMSMNELTAQNVKKVTQFRKDGAKQLRDMVAKMREGKRKNWDNRTLLGPKRVYLLEERNVREMHLPEPVNDGQLPNTVKLLHGGVLEKGTPIKKVREILEQNKNKGKELAGQSQTRRTKIAAALSE</sequence>
<evidence type="ECO:0000256" key="5">
    <source>
        <dbReference type="ARBA" id="ARBA00023274"/>
    </source>
</evidence>
<dbReference type="GO" id="GO:0006412">
    <property type="term" value="P:translation"/>
    <property type="evidence" value="ECO:0007669"/>
    <property type="project" value="InterPro"/>
</dbReference>
<evidence type="ECO:0000256" key="6">
    <source>
        <dbReference type="ARBA" id="ARBA00035290"/>
    </source>
</evidence>
<dbReference type="PANTHER" id="PTHR14413">
    <property type="entry name" value="RIBOSOMAL PROTEIN L17"/>
    <property type="match status" value="1"/>
</dbReference>
<keyword evidence="4" id="KW-0496">Mitochondrion</keyword>